<organism evidence="1 2">
    <name type="scientific">Mesorhabditis belari</name>
    <dbReference type="NCBI Taxonomy" id="2138241"/>
    <lineage>
        <taxon>Eukaryota</taxon>
        <taxon>Metazoa</taxon>
        <taxon>Ecdysozoa</taxon>
        <taxon>Nematoda</taxon>
        <taxon>Chromadorea</taxon>
        <taxon>Rhabditida</taxon>
        <taxon>Rhabditina</taxon>
        <taxon>Rhabditomorpha</taxon>
        <taxon>Rhabditoidea</taxon>
        <taxon>Rhabditidae</taxon>
        <taxon>Mesorhabditinae</taxon>
        <taxon>Mesorhabditis</taxon>
    </lineage>
</organism>
<evidence type="ECO:0000313" key="2">
    <source>
        <dbReference type="WBParaSite" id="MBELARI_LOCUS5991"/>
    </source>
</evidence>
<dbReference type="WBParaSite" id="MBELARI_LOCUS5991">
    <property type="protein sequence ID" value="MBELARI_LOCUS5991"/>
    <property type="gene ID" value="MBELARI_LOCUS5991"/>
</dbReference>
<dbReference type="Proteomes" id="UP000887575">
    <property type="component" value="Unassembled WGS sequence"/>
</dbReference>
<keyword evidence="1" id="KW-1185">Reference proteome</keyword>
<reference evidence="2" key="1">
    <citation type="submission" date="2024-02" db="UniProtKB">
        <authorList>
            <consortium name="WormBaseParasite"/>
        </authorList>
    </citation>
    <scope>IDENTIFICATION</scope>
</reference>
<evidence type="ECO:0000313" key="1">
    <source>
        <dbReference type="Proteomes" id="UP000887575"/>
    </source>
</evidence>
<dbReference type="AlphaFoldDB" id="A0AAF3FGA7"/>
<name>A0AAF3FGA7_9BILA</name>
<protein>
    <submittedName>
        <fullName evidence="2">Uncharacterized protein</fullName>
    </submittedName>
</protein>
<sequence>MWIPSSHASTHSAIHVYSLSHPPCGSLRLNHSFEKFGFGATISAANVAWYQMSENGTDNVLPPAKSCPVIQID</sequence>
<accession>A0AAF3FGA7</accession>
<proteinExistence type="predicted"/>